<proteinExistence type="predicted"/>
<reference evidence="2 3" key="1">
    <citation type="submission" date="2020-08" db="EMBL/GenBank/DDBJ databases">
        <title>Amycolatopsis echigonensis JCM 21831.</title>
        <authorList>
            <person name="Tedsree N."/>
            <person name="Kuncharoen N."/>
            <person name="Likhitwitayawuid K."/>
            <person name="Tanasupawat S."/>
        </authorList>
    </citation>
    <scope>NUCLEOTIDE SEQUENCE [LARGE SCALE GENOMIC DNA]</scope>
    <source>
        <strain evidence="2 3">JCM 21831</strain>
    </source>
</reference>
<organism evidence="2 3">
    <name type="scientific">Amycolatopsis echigonensis</name>
    <dbReference type="NCBI Taxonomy" id="2576905"/>
    <lineage>
        <taxon>Bacteria</taxon>
        <taxon>Bacillati</taxon>
        <taxon>Actinomycetota</taxon>
        <taxon>Actinomycetes</taxon>
        <taxon>Pseudonocardiales</taxon>
        <taxon>Pseudonocardiaceae</taxon>
        <taxon>Amycolatopsis</taxon>
    </lineage>
</organism>
<dbReference type="InterPro" id="IPR013494">
    <property type="entry name" value="CHP02678"/>
</dbReference>
<dbReference type="AlphaFoldDB" id="A0A8E1W7V5"/>
<comment type="caution">
    <text evidence="2">The sequence shown here is derived from an EMBL/GenBank/DDBJ whole genome shotgun (WGS) entry which is preliminary data.</text>
</comment>
<dbReference type="RefSeq" id="WP_183127279.1">
    <property type="nucleotide sequence ID" value="NZ_JACJHR010000122.1"/>
</dbReference>
<accession>A0A8E1W7V5</accession>
<feature type="region of interest" description="Disordered" evidence="1">
    <location>
        <begin position="426"/>
        <end position="445"/>
    </location>
</feature>
<protein>
    <submittedName>
        <fullName evidence="2">DUF2398 family protein</fullName>
    </submittedName>
</protein>
<sequence>MLGDEFLSPDIVAESSVDHECGQVIAELLRNPLLTQDADPDLFRLATLYDDELVRWFREMTGWRLEVHPADGVCRLYKRRRVPPCDRVPLLVRQQRAGRRPASPLVLTLLCLVCEQLWRNPETSFNDLQRDITQTCATEAAEGKLPQFQPVAQAGEEHARANTHRVALVDAVRLLLKWHVIKVDRPIDIAEQDDRADLLISARRERLIALQACPSPTLLNIDLTKPETHIESLCSDQAELPEHVSMREHERRRRHLSLRAVLDDPGVPVDSSHDVGRYLTSPAGRRRATTAAAAAGLVCVIRRDWWTVADPEGGTTECEFPRVRTQEQQAALVLLYELAHRQDPTAPISVELAAALLRKHLEQAPWWARRYRGQRGPGRLAEIACQQLADAGVLAPPTPEMNSWQPTSAIHLWSIRIINPQQHHSSSVLDESDLGPVSKSVRAIR</sequence>
<dbReference type="EMBL" id="JACJHR010000122">
    <property type="protein sequence ID" value="MBB2505780.1"/>
    <property type="molecule type" value="Genomic_DNA"/>
</dbReference>
<dbReference type="Pfam" id="PF09661">
    <property type="entry name" value="DUF2398"/>
    <property type="match status" value="1"/>
</dbReference>
<evidence type="ECO:0000313" key="2">
    <source>
        <dbReference type="EMBL" id="MBB2505780.1"/>
    </source>
</evidence>
<gene>
    <name evidence="2" type="ORF">H5411_42520</name>
</gene>
<evidence type="ECO:0000313" key="3">
    <source>
        <dbReference type="Proteomes" id="UP000550260"/>
    </source>
</evidence>
<dbReference type="Proteomes" id="UP000550260">
    <property type="component" value="Unassembled WGS sequence"/>
</dbReference>
<name>A0A8E1W7V5_9PSEU</name>
<evidence type="ECO:0000256" key="1">
    <source>
        <dbReference type="SAM" id="MobiDB-lite"/>
    </source>
</evidence>